<dbReference type="InParanoid" id="A0A5K4FB42"/>
<dbReference type="InterPro" id="IPR051275">
    <property type="entry name" value="Cell_adhesion_signaling"/>
</dbReference>
<feature type="domain" description="Ig-like" evidence="8">
    <location>
        <begin position="214"/>
        <end position="301"/>
    </location>
</feature>
<dbReference type="PANTHER" id="PTHR11640">
    <property type="entry name" value="NEPHRIN"/>
    <property type="match status" value="1"/>
</dbReference>
<dbReference type="PANTHER" id="PTHR11640:SF167">
    <property type="entry name" value="SIGNAL-REGULATORY PROTEIN BETA-1-LIKE"/>
    <property type="match status" value="1"/>
</dbReference>
<dbReference type="InterPro" id="IPR036179">
    <property type="entry name" value="Ig-like_dom_sf"/>
</dbReference>
<reference evidence="9" key="1">
    <citation type="submission" date="2019-11" db="UniProtKB">
        <authorList>
            <consortium name="WormBaseParasite"/>
        </authorList>
    </citation>
    <scope>IDENTIFICATION</scope>
    <source>
        <strain evidence="9">Puerto Rican</strain>
    </source>
</reference>
<evidence type="ECO:0000256" key="7">
    <source>
        <dbReference type="SAM" id="Phobius"/>
    </source>
</evidence>
<dbReference type="GO" id="GO:0098609">
    <property type="term" value="P:cell-cell adhesion"/>
    <property type="evidence" value="ECO:0007669"/>
    <property type="project" value="TreeGrafter"/>
</dbReference>
<name>A0A5K4FB42_SCHMA</name>
<dbReference type="InterPro" id="IPR007110">
    <property type="entry name" value="Ig-like_dom"/>
</dbReference>
<dbReference type="ExpressionAtlas" id="A0A5K4FB42">
    <property type="expression patterns" value="baseline"/>
</dbReference>
<evidence type="ECO:0000256" key="1">
    <source>
        <dbReference type="ARBA" id="ARBA00004479"/>
    </source>
</evidence>
<protein>
    <recommendedName>
        <fullName evidence="8">Ig-like domain-containing protein</fullName>
    </recommendedName>
</protein>
<dbReference type="SMART" id="SM00408">
    <property type="entry name" value="IGc2"/>
    <property type="match status" value="1"/>
</dbReference>
<dbReference type="InterPro" id="IPR003599">
    <property type="entry name" value="Ig_sub"/>
</dbReference>
<keyword evidence="4" id="KW-0325">Glycoprotein</keyword>
<evidence type="ECO:0000256" key="6">
    <source>
        <dbReference type="SAM" id="MobiDB-lite"/>
    </source>
</evidence>
<feature type="transmembrane region" description="Helical" evidence="7">
    <location>
        <begin position="1313"/>
        <end position="1334"/>
    </location>
</feature>
<keyword evidence="7" id="KW-1133">Transmembrane helix</keyword>
<proteinExistence type="predicted"/>
<evidence type="ECO:0000256" key="4">
    <source>
        <dbReference type="ARBA" id="ARBA00023180"/>
    </source>
</evidence>
<evidence type="ECO:0000256" key="5">
    <source>
        <dbReference type="ARBA" id="ARBA00023319"/>
    </source>
</evidence>
<dbReference type="SUPFAM" id="SSF48726">
    <property type="entry name" value="Immunoglobulin"/>
    <property type="match status" value="3"/>
</dbReference>
<dbReference type="InterPro" id="IPR003598">
    <property type="entry name" value="Ig_sub2"/>
</dbReference>
<feature type="domain" description="Ig-like" evidence="8">
    <location>
        <begin position="739"/>
        <end position="867"/>
    </location>
</feature>
<dbReference type="Gene3D" id="2.60.40.10">
    <property type="entry name" value="Immunoglobulins"/>
    <property type="match status" value="3"/>
</dbReference>
<dbReference type="SMART" id="SM00409">
    <property type="entry name" value="IG"/>
    <property type="match status" value="5"/>
</dbReference>
<feature type="region of interest" description="Disordered" evidence="6">
    <location>
        <begin position="1756"/>
        <end position="1778"/>
    </location>
</feature>
<evidence type="ECO:0000256" key="2">
    <source>
        <dbReference type="ARBA" id="ARBA00023136"/>
    </source>
</evidence>
<dbReference type="Pfam" id="PF13927">
    <property type="entry name" value="Ig_3"/>
    <property type="match status" value="1"/>
</dbReference>
<dbReference type="InterPro" id="IPR013783">
    <property type="entry name" value="Ig-like_fold"/>
</dbReference>
<dbReference type="STRING" id="6183.A0A5K4FB42"/>
<evidence type="ECO:0000256" key="3">
    <source>
        <dbReference type="ARBA" id="ARBA00023157"/>
    </source>
</evidence>
<feature type="domain" description="Ig-like" evidence="8">
    <location>
        <begin position="609"/>
        <end position="728"/>
    </location>
</feature>
<dbReference type="WBParaSite" id="Smp_336730.2">
    <property type="protein sequence ID" value="Smp_336730.2"/>
    <property type="gene ID" value="Smp_336730"/>
</dbReference>
<dbReference type="GO" id="GO:0005911">
    <property type="term" value="C:cell-cell junction"/>
    <property type="evidence" value="ECO:0007669"/>
    <property type="project" value="TreeGrafter"/>
</dbReference>
<sequence>MTGMKDLKFRKLYHNILSTKNICVTTYEFYIKQPIIFCSWNIKITLQNNQNNTIQQLDPINHPNRKSTIIIEASWDETDKNQTQVTVQAGESKIFICSIWTLESDDNHDSDSGIHETEQSVFLFCPMSVAYCAQDCLLVESTWLLQCTRQFRIVPNPELLWTSQLKNSKITKGWRLQEVIYKLDIATTASAGFWGCTYGGYRSNSLELIVRDRPALLSLTSSPPNPVKIGTNVKLTCEAAPSPKAPWYTFVWRRIGTQMPPAHSTLRISDTISILTLLSVQPSDDGLYSCHILQSQSNSLNEEVLEDGENVTSGSSNATEKLRFKKDPTVRRLHLEVFHPPTSLNITVKPHEPYRPQTNVTFTCHIHGGKPKPLIYFYRINAPLDNENISLIHSNSFTSKHILENITQTPESTELKWQLTEADNIASFGCAATSPVIKNQMFSLFIRVKIIFSPQDPILSSVPHGPVSENRTKVFTCQSSKGSNPRAKILWELTPAMEYLSAVSKRSYVNFSKSNEKETVMRPTTNSDFEYIMSDIYSDTKHDPNNGGYIAYSEVRLIGRPWFNGARVSCHLIWNEEGNYDVKHVSEATNHKIRYQKIAYLLTEVFFCPSAINLIAIPQNGIQETYGEQILECTATSSHPPAVITWFRHNSSDSVQKTYTENVIIESSLTKIDTKYQPNLKITAETFPGIYGGKRVVSRLKLSNISRISDGMLFTCMVKHIEWTESISRTHQLMVLYPPTLKLKIIPQTMEDRLKSNSITLICNAEGGQPKYFESETDFLDDIQYENKFSKSQGTSLNKDKHNMWKFYWKFRPQYPENWMQSTNQEILFNELNMYRSNKLILNYPGRKQAGDYTCLLEGSTSTAQVTSHLEFTFAPELAPPGITSVTAAVGSHTVIELHIWSYPVPSSIHNPKDTKIKHIVTENCNLHEINSEIPYEIKKQKKTYTWYKVTTERSESGVKILQKELVLENWEPHIRLKQVSSGINKRQLIWTDAILIDFPYYDTDIQIRQNDSESRSTLRKIPTIVYRLFLSPITEKDYGEYMCELEYVEGRKQFFMQVQPPGNPPINVRNMRFTHDDSRIRVYFDPLYFFKTSEGGSTVSEENKNHIIKTKSTLNIVTGNSLSSLPIKSDNSQQLQWKMLIRICASNYYRREQSSEDIIKECSSPQSTMKTLRKPNYRSWLDLYKSFPNNKYQTTSLSNECIDKLVENPEQGRIEIPLIYSFNNTLYNTSHLKSENKSNETVEINNLLSDDTTTDAAQGIYVHWSEKEKLTYQFRFYDESGSLVYATDWVDEENDGYYDESTFSIMGYRNTYLWIVIFGAFFFLLLVILFVFVMRKRLNNKNDFQATNNHSSTPLNKSIINSTTTSPIASCKLQENFYVANLSVVDSPCSLLGRNERVNNRQFPLLYNKDVQKFPNQKYLPIEKHSINQTLMKRNDYHRGEITDENSPATSMPKNLYELRYNQLGLSHNQFSGEALSDELQSISPETNSPIVSHLTPIPIIRSNEMAPSTPLLLYNSCCNNRKFSVGMNHYLPPLFGPIPIQYNSKSTNSVSELSSPFLGHGNHFRKTYRAPANICYHHHLQNGTTINDTRNTIYNKRNNQEDLTNQTICKYKMNQPKLNNTLDIKNDVANTLNCCSPPTEMNLLKVNDKCNTLETDSFGQYNSNHKPKNRSISLMNNLYPLNQTEFQSSQINSDRNNSNCNINNCYNMFNSDNDRYNNSHFISSDINNDLKNYDTNKLGLKIIPKNTYHSESNKLSSPLFEHRPNLFSTEGNHSRRTEGSAIMNTITDNEVSFMPSRHHEELPEMKMSTFNQNYNLTERLSPYDNTVFVSSTIKYNPISINHTNIDCGEMYINNNSLEENNFPLGINNNNDNNIKLCTINSKLEND</sequence>
<accession>A0A5K4FB42</accession>
<evidence type="ECO:0000259" key="8">
    <source>
        <dbReference type="PROSITE" id="PS50835"/>
    </source>
</evidence>
<evidence type="ECO:0000313" key="9">
    <source>
        <dbReference type="WBParaSite" id="Smp_336730.2"/>
    </source>
</evidence>
<comment type="subcellular location">
    <subcellularLocation>
        <location evidence="1">Membrane</location>
        <topology evidence="1">Single-pass type I membrane protein</topology>
    </subcellularLocation>
</comment>
<keyword evidence="5" id="KW-0393">Immunoglobulin domain</keyword>
<keyword evidence="3" id="KW-1015">Disulfide bond</keyword>
<keyword evidence="7" id="KW-0812">Transmembrane</keyword>
<keyword evidence="2 7" id="KW-0472">Membrane</keyword>
<dbReference type="GO" id="GO:0050839">
    <property type="term" value="F:cell adhesion molecule binding"/>
    <property type="evidence" value="ECO:0007669"/>
    <property type="project" value="TreeGrafter"/>
</dbReference>
<dbReference type="PROSITE" id="PS50835">
    <property type="entry name" value="IG_LIKE"/>
    <property type="match status" value="3"/>
</dbReference>
<dbReference type="GO" id="GO:0005886">
    <property type="term" value="C:plasma membrane"/>
    <property type="evidence" value="ECO:0007669"/>
    <property type="project" value="TreeGrafter"/>
</dbReference>
<organism evidence="9">
    <name type="scientific">Schistosoma mansoni</name>
    <name type="common">Blood fluke</name>
    <dbReference type="NCBI Taxonomy" id="6183"/>
    <lineage>
        <taxon>Eukaryota</taxon>
        <taxon>Metazoa</taxon>
        <taxon>Spiralia</taxon>
        <taxon>Lophotrochozoa</taxon>
        <taxon>Platyhelminthes</taxon>
        <taxon>Trematoda</taxon>
        <taxon>Digenea</taxon>
        <taxon>Strigeidida</taxon>
        <taxon>Schistosomatoidea</taxon>
        <taxon>Schistosomatidae</taxon>
        <taxon>Schistosoma</taxon>
    </lineage>
</organism>